<accession>A0A9N8DKL8</accession>
<evidence type="ECO:0000313" key="8">
    <source>
        <dbReference type="EMBL" id="CAB9504723.1"/>
    </source>
</evidence>
<keyword evidence="4" id="KW-0961">Cell wall biogenesis/degradation</keyword>
<keyword evidence="7" id="KW-0472">Membrane</keyword>
<dbReference type="AlphaFoldDB" id="A0A9N8DKL8"/>
<evidence type="ECO:0000256" key="6">
    <source>
        <dbReference type="ARBA" id="ARBA00038929"/>
    </source>
</evidence>
<dbReference type="InterPro" id="IPR050386">
    <property type="entry name" value="Glycosyl_hydrolase_5"/>
</dbReference>
<dbReference type="PANTHER" id="PTHR31297">
    <property type="entry name" value="GLUCAN ENDO-1,6-BETA-GLUCOSIDASE B"/>
    <property type="match status" value="1"/>
</dbReference>
<dbReference type="OrthoDB" id="1887033at2759"/>
<keyword evidence="7" id="KW-0812">Transmembrane</keyword>
<dbReference type="EC" id="3.2.1.58" evidence="6"/>
<comment type="catalytic activity">
    <reaction evidence="5">
        <text>Successive hydrolysis of beta-D-glucose units from the non-reducing ends of (1-&gt;3)-beta-D-glucans, releasing alpha-glucose.</text>
        <dbReference type="EC" id="3.2.1.58"/>
    </reaction>
</comment>
<keyword evidence="1" id="KW-0378">Hydrolase</keyword>
<evidence type="ECO:0000313" key="9">
    <source>
        <dbReference type="Proteomes" id="UP001153069"/>
    </source>
</evidence>
<evidence type="ECO:0000256" key="1">
    <source>
        <dbReference type="ARBA" id="ARBA00022801"/>
    </source>
</evidence>
<keyword evidence="3" id="KW-0326">Glycosidase</keyword>
<dbReference type="Gene3D" id="3.20.20.80">
    <property type="entry name" value="Glycosidases"/>
    <property type="match status" value="1"/>
</dbReference>
<dbReference type="Proteomes" id="UP001153069">
    <property type="component" value="Unassembled WGS sequence"/>
</dbReference>
<evidence type="ECO:0000256" key="4">
    <source>
        <dbReference type="ARBA" id="ARBA00023316"/>
    </source>
</evidence>
<evidence type="ECO:0000256" key="7">
    <source>
        <dbReference type="SAM" id="Phobius"/>
    </source>
</evidence>
<protein>
    <recommendedName>
        <fullName evidence="6">glucan 1,3-beta-glucosidase</fullName>
        <ecNumber evidence="6">3.2.1.58</ecNumber>
    </recommendedName>
</protein>
<keyword evidence="9" id="KW-1185">Reference proteome</keyword>
<dbReference type="SUPFAM" id="SSF51445">
    <property type="entry name" value="(Trans)glycosidases"/>
    <property type="match status" value="1"/>
</dbReference>
<proteinExistence type="predicted"/>
<dbReference type="GO" id="GO:0009251">
    <property type="term" value="P:glucan catabolic process"/>
    <property type="evidence" value="ECO:0007669"/>
    <property type="project" value="TreeGrafter"/>
</dbReference>
<dbReference type="GO" id="GO:0004338">
    <property type="term" value="F:glucan exo-1,3-beta-glucosidase activity"/>
    <property type="evidence" value="ECO:0007669"/>
    <property type="project" value="UniProtKB-EC"/>
</dbReference>
<evidence type="ECO:0000256" key="3">
    <source>
        <dbReference type="ARBA" id="ARBA00023295"/>
    </source>
</evidence>
<gene>
    <name evidence="8" type="ORF">SEMRO_206_G086570.1</name>
</gene>
<dbReference type="InterPro" id="IPR017853">
    <property type="entry name" value="GH"/>
</dbReference>
<comment type="caution">
    <text evidence="8">The sequence shown here is derived from an EMBL/GenBank/DDBJ whole genome shotgun (WGS) entry which is preliminary data.</text>
</comment>
<dbReference type="GO" id="GO:0071555">
    <property type="term" value="P:cell wall organization"/>
    <property type="evidence" value="ECO:0007669"/>
    <property type="project" value="UniProtKB-KW"/>
</dbReference>
<evidence type="ECO:0000256" key="2">
    <source>
        <dbReference type="ARBA" id="ARBA00023180"/>
    </source>
</evidence>
<evidence type="ECO:0000256" key="5">
    <source>
        <dbReference type="ARBA" id="ARBA00036824"/>
    </source>
</evidence>
<dbReference type="GO" id="GO:0009986">
    <property type="term" value="C:cell surface"/>
    <property type="evidence" value="ECO:0007669"/>
    <property type="project" value="TreeGrafter"/>
</dbReference>
<dbReference type="PANTHER" id="PTHR31297:SF34">
    <property type="entry name" value="GLUCAN 1,3-BETA-GLUCOSIDASE 2"/>
    <property type="match status" value="1"/>
</dbReference>
<sequence length="556" mass="63318">MRPLLSKINKNDEYKFIRGVNLGGWLVMERYITPYSFSITDCHQRGDFCWYPGQIDAPPNAPLCNITECQAALSKNVFGATDYPLDEWHLGLAFQGSNQTQHGEQWLNSHFAHFLQKSDLIALKKAGISHVRVPLPHWILGNVDYDNDEPWIVGDRWKYFLRMCGWAREIGLEVWPNIHTAPGSQNGFDNSGQQNSVKTCGGWSDNPHNIQRSLNVLLEVAAAIKRANITDVVTGFGLLNEPFGDCSRDRYKQFLQDGMNIIRSVLGDDIGIYMSDLFQAHLFNDGTWGLDPDTFGNTYLDSHYYNIFAQAVRVMSPQEHIDLVCHPHDGEDVTDCCFEDAPHNTIPSQGTQRIVAEWSGAFDAMPGEVLKPIMKSIYEYGVAPLLNRTITPERKSFLTKFIQAQIVSYETAAIPGLAHGWFYWNFKMEGGAYLEWDLLKGVEQGWFPEIAPPNVPSERLYGTCMEIRERTNETQDIVHAYPWGDPAYWRGPLVNESDSLRGDDDLQQYQPINHHYLSGIKNQVAMIALAILVFIGVRRYQVRKNSKKWQYAEIQS</sequence>
<organism evidence="8 9">
    <name type="scientific">Seminavis robusta</name>
    <dbReference type="NCBI Taxonomy" id="568900"/>
    <lineage>
        <taxon>Eukaryota</taxon>
        <taxon>Sar</taxon>
        <taxon>Stramenopiles</taxon>
        <taxon>Ochrophyta</taxon>
        <taxon>Bacillariophyta</taxon>
        <taxon>Bacillariophyceae</taxon>
        <taxon>Bacillariophycidae</taxon>
        <taxon>Naviculales</taxon>
        <taxon>Naviculaceae</taxon>
        <taxon>Seminavis</taxon>
    </lineage>
</organism>
<dbReference type="EMBL" id="CAICTM010000205">
    <property type="protein sequence ID" value="CAB9504723.1"/>
    <property type="molecule type" value="Genomic_DNA"/>
</dbReference>
<reference evidence="8" key="1">
    <citation type="submission" date="2020-06" db="EMBL/GenBank/DDBJ databases">
        <authorList>
            <consortium name="Plant Systems Biology data submission"/>
        </authorList>
    </citation>
    <scope>NUCLEOTIDE SEQUENCE</scope>
    <source>
        <strain evidence="8">D6</strain>
    </source>
</reference>
<feature type="transmembrane region" description="Helical" evidence="7">
    <location>
        <begin position="523"/>
        <end position="540"/>
    </location>
</feature>
<keyword evidence="2" id="KW-0325">Glycoprotein</keyword>
<keyword evidence="7" id="KW-1133">Transmembrane helix</keyword>
<name>A0A9N8DKL8_9STRA</name>
<dbReference type="GO" id="GO:0005576">
    <property type="term" value="C:extracellular region"/>
    <property type="evidence" value="ECO:0007669"/>
    <property type="project" value="TreeGrafter"/>
</dbReference>